<dbReference type="HOGENOM" id="CLU_047835_1_1_0"/>
<keyword evidence="14" id="KW-1185">Reference proteome</keyword>
<dbReference type="GO" id="GO:0009425">
    <property type="term" value="C:bacterial-type flagellum basal body"/>
    <property type="evidence" value="ECO:0007669"/>
    <property type="project" value="UniProtKB-SubCell"/>
</dbReference>
<evidence type="ECO:0000259" key="11">
    <source>
        <dbReference type="Pfam" id="PF14841"/>
    </source>
</evidence>
<reference evidence="13 14" key="1">
    <citation type="journal article" date="2012" name="J. Bacteriol.">
        <title>Complete Genome Sequence of Leptospirillum ferrooxidans Strain C2-3, Isolated from a Fresh Volcanic Ash Deposit on the Island of Miyake, Japan.</title>
        <authorList>
            <person name="Fujimura R."/>
            <person name="Sato Y."/>
            <person name="Nishizawa T."/>
            <person name="Oshima K."/>
            <person name="Kim S.-W."/>
            <person name="Hattori M."/>
            <person name="Kamijo T."/>
            <person name="Ohta H."/>
        </authorList>
    </citation>
    <scope>NUCLEOTIDE SEQUENCE [LARGE SCALE GENOMIC DNA]</scope>
    <source>
        <strain evidence="13 14">C2-3</strain>
    </source>
</reference>
<evidence type="ECO:0000256" key="4">
    <source>
        <dbReference type="ARBA" id="ARBA00021870"/>
    </source>
</evidence>
<keyword evidence="13" id="KW-0966">Cell projection</keyword>
<sequence>MAKRKLSGLEKAAIFIATVGPESASEILRNLEAKEVAVISNLIAQMGDITPEEVDSVMEEFGVLYKVTRNMPNVGEKYMRSILEKSLGKEQADKIIEMMNDQDGGSLQSLKWMDAKAIATLIRKEHPQTIALIISYLNPAQASSVLNYLPEILRADVVLRLATIEDINPQVVKDLEEVLSTEMQLLGSTRSVSGSSRIEKVAGLLNEMERNSAEVVLDYITQSDQELAEQIRALMFVFDDLLLLDNRGIQQILQAIPRDVLTKALRGAAEQIRDKFLSNMSTRAQATLKDDIENMGGIPLREVEASQQEILKIVRRLEAEGKLVIAGKGGEKLV</sequence>
<dbReference type="GO" id="GO:0006935">
    <property type="term" value="P:chemotaxis"/>
    <property type="evidence" value="ECO:0007669"/>
    <property type="project" value="UniProtKB-KW"/>
</dbReference>
<dbReference type="Pfam" id="PF14842">
    <property type="entry name" value="FliG_N"/>
    <property type="match status" value="1"/>
</dbReference>
<dbReference type="InterPro" id="IPR011002">
    <property type="entry name" value="FliG_a-hlx"/>
</dbReference>
<dbReference type="Pfam" id="PF14841">
    <property type="entry name" value="FliG_M"/>
    <property type="match status" value="1"/>
</dbReference>
<dbReference type="Proteomes" id="UP000007382">
    <property type="component" value="Chromosome"/>
</dbReference>
<dbReference type="InterPro" id="IPR023087">
    <property type="entry name" value="Flg_Motor_Flig_C"/>
</dbReference>
<comment type="subcellular location">
    <subcellularLocation>
        <location evidence="1">Bacterial flagellum basal body</location>
    </subcellularLocation>
    <subcellularLocation>
        <location evidence="2">Cell membrane</location>
        <topology evidence="2">Peripheral membrane protein</topology>
        <orientation evidence="2">Cytoplasmic side</orientation>
    </subcellularLocation>
</comment>
<dbReference type="PATRIC" id="fig|1162668.3.peg.313"/>
<feature type="domain" description="Flagellar motor switch protein FliG N-terminal" evidence="12">
    <location>
        <begin position="5"/>
        <end position="102"/>
    </location>
</feature>
<evidence type="ECO:0000256" key="7">
    <source>
        <dbReference type="ARBA" id="ARBA00022779"/>
    </source>
</evidence>
<dbReference type="GO" id="GO:0003774">
    <property type="term" value="F:cytoskeletal motor activity"/>
    <property type="evidence" value="ECO:0007669"/>
    <property type="project" value="InterPro"/>
</dbReference>
<dbReference type="STRING" id="1162668.LFE_0271"/>
<dbReference type="KEGG" id="lfc:LFE_0271"/>
<keyword evidence="13" id="KW-0969">Cilium</keyword>
<dbReference type="AlphaFoldDB" id="I0IL44"/>
<keyword evidence="13" id="KW-0282">Flagellum</keyword>
<dbReference type="PRINTS" id="PR00954">
    <property type="entry name" value="FLGMOTORFLIG"/>
</dbReference>
<evidence type="ECO:0000256" key="6">
    <source>
        <dbReference type="ARBA" id="ARBA00022500"/>
    </source>
</evidence>
<keyword evidence="8" id="KW-0472">Membrane</keyword>
<feature type="domain" description="Flagellar motor switch protein FliG middle" evidence="11">
    <location>
        <begin position="116"/>
        <end position="188"/>
    </location>
</feature>
<evidence type="ECO:0000256" key="1">
    <source>
        <dbReference type="ARBA" id="ARBA00004117"/>
    </source>
</evidence>
<dbReference type="PIRSF" id="PIRSF003161">
    <property type="entry name" value="FliG"/>
    <property type="match status" value="1"/>
</dbReference>
<organism evidence="13 14">
    <name type="scientific">Leptospirillum ferrooxidans (strain C2-3)</name>
    <dbReference type="NCBI Taxonomy" id="1162668"/>
    <lineage>
        <taxon>Bacteria</taxon>
        <taxon>Pseudomonadati</taxon>
        <taxon>Nitrospirota</taxon>
        <taxon>Nitrospiria</taxon>
        <taxon>Nitrospirales</taxon>
        <taxon>Nitrospiraceae</taxon>
        <taxon>Leptospirillum</taxon>
    </lineage>
</organism>
<keyword evidence="6" id="KW-0145">Chemotaxis</keyword>
<dbReference type="Gene3D" id="1.10.220.30">
    <property type="match status" value="3"/>
</dbReference>
<dbReference type="PANTHER" id="PTHR30534">
    <property type="entry name" value="FLAGELLAR MOTOR SWITCH PROTEIN FLIG"/>
    <property type="match status" value="1"/>
</dbReference>
<keyword evidence="9" id="KW-0975">Bacterial flagellum</keyword>
<evidence type="ECO:0000259" key="12">
    <source>
        <dbReference type="Pfam" id="PF14842"/>
    </source>
</evidence>
<evidence type="ECO:0000259" key="10">
    <source>
        <dbReference type="Pfam" id="PF01706"/>
    </source>
</evidence>
<evidence type="ECO:0000256" key="2">
    <source>
        <dbReference type="ARBA" id="ARBA00004413"/>
    </source>
</evidence>
<dbReference type="InterPro" id="IPR028263">
    <property type="entry name" value="FliG_N"/>
</dbReference>
<keyword evidence="7" id="KW-0283">Flagellar rotation</keyword>
<accession>I0IL44</accession>
<reference evidence="14" key="2">
    <citation type="submission" date="2012-03" db="EMBL/GenBank/DDBJ databases">
        <title>The complete genome sequence of the pioneer microbe on fresh volcanic deposit, Leptospirillum ferrooxidans strain C2-3.</title>
        <authorList>
            <person name="Fujimura R."/>
            <person name="Sato Y."/>
            <person name="Nishizawa T."/>
            <person name="Nanba K."/>
            <person name="Oshima K."/>
            <person name="Hattori M."/>
            <person name="Kamijo T."/>
            <person name="Ohta H."/>
        </authorList>
    </citation>
    <scope>NUCLEOTIDE SEQUENCE [LARGE SCALE GENOMIC DNA]</scope>
    <source>
        <strain evidence="14">C2-3</strain>
    </source>
</reference>
<evidence type="ECO:0000256" key="3">
    <source>
        <dbReference type="ARBA" id="ARBA00010299"/>
    </source>
</evidence>
<dbReference type="InterPro" id="IPR000090">
    <property type="entry name" value="Flg_Motor_Flig"/>
</dbReference>
<dbReference type="RefSeq" id="WP_014448486.1">
    <property type="nucleotide sequence ID" value="NC_017094.1"/>
</dbReference>
<evidence type="ECO:0000256" key="8">
    <source>
        <dbReference type="ARBA" id="ARBA00023136"/>
    </source>
</evidence>
<keyword evidence="5" id="KW-1003">Cell membrane</keyword>
<dbReference type="GO" id="GO:0005886">
    <property type="term" value="C:plasma membrane"/>
    <property type="evidence" value="ECO:0007669"/>
    <property type="project" value="UniProtKB-SubCell"/>
</dbReference>
<dbReference type="OrthoDB" id="9780302at2"/>
<dbReference type="PANTHER" id="PTHR30534:SF0">
    <property type="entry name" value="FLAGELLAR MOTOR SWITCH PROTEIN FLIG"/>
    <property type="match status" value="1"/>
</dbReference>
<gene>
    <name evidence="13" type="primary">fliG</name>
    <name evidence="13" type="ordered locus">LFE_0271</name>
</gene>
<dbReference type="InterPro" id="IPR032779">
    <property type="entry name" value="FliG_M"/>
</dbReference>
<comment type="similarity">
    <text evidence="3">Belongs to the FliG family.</text>
</comment>
<evidence type="ECO:0000256" key="5">
    <source>
        <dbReference type="ARBA" id="ARBA00022475"/>
    </source>
</evidence>
<evidence type="ECO:0000313" key="14">
    <source>
        <dbReference type="Proteomes" id="UP000007382"/>
    </source>
</evidence>
<evidence type="ECO:0000256" key="9">
    <source>
        <dbReference type="ARBA" id="ARBA00023143"/>
    </source>
</evidence>
<dbReference type="eggNOG" id="COG1536">
    <property type="taxonomic scope" value="Bacteria"/>
</dbReference>
<feature type="domain" description="Flagellar motor switch protein FliG C-terminal" evidence="10">
    <location>
        <begin position="220"/>
        <end position="325"/>
    </location>
</feature>
<evidence type="ECO:0000313" key="13">
    <source>
        <dbReference type="EMBL" id="BAM05993.1"/>
    </source>
</evidence>
<dbReference type="NCBIfam" id="TIGR00207">
    <property type="entry name" value="fliG"/>
    <property type="match status" value="1"/>
</dbReference>
<dbReference type="GO" id="GO:0071973">
    <property type="term" value="P:bacterial-type flagellum-dependent cell motility"/>
    <property type="evidence" value="ECO:0007669"/>
    <property type="project" value="InterPro"/>
</dbReference>
<protein>
    <recommendedName>
        <fullName evidence="4">Flagellar motor switch protein FliG</fullName>
    </recommendedName>
</protein>
<proteinExistence type="inferred from homology"/>
<dbReference type="Pfam" id="PF01706">
    <property type="entry name" value="FliG_C"/>
    <property type="match status" value="1"/>
</dbReference>
<name>I0IL44_LEPFC</name>
<dbReference type="SUPFAM" id="SSF48029">
    <property type="entry name" value="FliG"/>
    <property type="match status" value="2"/>
</dbReference>
<dbReference type="EMBL" id="AP012342">
    <property type="protein sequence ID" value="BAM05993.1"/>
    <property type="molecule type" value="Genomic_DNA"/>
</dbReference>